<dbReference type="Proteomes" id="UP000027222">
    <property type="component" value="Unassembled WGS sequence"/>
</dbReference>
<reference evidence="2" key="1">
    <citation type="journal article" date="2014" name="Proc. Natl. Acad. Sci. U.S.A.">
        <title>Extensive sampling of basidiomycete genomes demonstrates inadequacy of the white-rot/brown-rot paradigm for wood decay fungi.</title>
        <authorList>
            <person name="Riley R."/>
            <person name="Salamov A.A."/>
            <person name="Brown D.W."/>
            <person name="Nagy L.G."/>
            <person name="Floudas D."/>
            <person name="Held B.W."/>
            <person name="Levasseur A."/>
            <person name="Lombard V."/>
            <person name="Morin E."/>
            <person name="Otillar R."/>
            <person name="Lindquist E.A."/>
            <person name="Sun H."/>
            <person name="LaButti K.M."/>
            <person name="Schmutz J."/>
            <person name="Jabbour D."/>
            <person name="Luo H."/>
            <person name="Baker S.E."/>
            <person name="Pisabarro A.G."/>
            <person name="Walton J.D."/>
            <person name="Blanchette R.A."/>
            <person name="Henrissat B."/>
            <person name="Martin F."/>
            <person name="Cullen D."/>
            <person name="Hibbett D.S."/>
            <person name="Grigoriev I.V."/>
        </authorList>
    </citation>
    <scope>NUCLEOTIDE SEQUENCE [LARGE SCALE GENOMIC DNA]</scope>
    <source>
        <strain evidence="2">CBS 339.88</strain>
    </source>
</reference>
<name>A0A067SHT8_GALM3</name>
<protein>
    <submittedName>
        <fullName evidence="1">Uncharacterized protein</fullName>
    </submittedName>
</protein>
<dbReference type="OrthoDB" id="3191568at2759"/>
<dbReference type="AlphaFoldDB" id="A0A067SHT8"/>
<sequence>MYVNNPYAQAGWHNPENPFSINDGPWHPNALHAPTFGALPSPTNCPQSILTFEFRFGSKIGQDVLNCTVFGPRQLKFFDIQTNSFGRTIISKSGNPFAAIQWSQTQNNCTVEAKGVVALQRVGQFLVLSQDQRVRSMFICGKSYTWVPRQSGIYLYSSGPSAPEEYARASIAQDMTGVLLEITSEAFQAGLFEPCVIATTLLFGGRRFD</sequence>
<dbReference type="STRING" id="685588.A0A067SHT8"/>
<organism evidence="1 2">
    <name type="scientific">Galerina marginata (strain CBS 339.88)</name>
    <dbReference type="NCBI Taxonomy" id="685588"/>
    <lineage>
        <taxon>Eukaryota</taxon>
        <taxon>Fungi</taxon>
        <taxon>Dikarya</taxon>
        <taxon>Basidiomycota</taxon>
        <taxon>Agaricomycotina</taxon>
        <taxon>Agaricomycetes</taxon>
        <taxon>Agaricomycetidae</taxon>
        <taxon>Agaricales</taxon>
        <taxon>Agaricineae</taxon>
        <taxon>Strophariaceae</taxon>
        <taxon>Galerina</taxon>
    </lineage>
</organism>
<evidence type="ECO:0000313" key="2">
    <source>
        <dbReference type="Proteomes" id="UP000027222"/>
    </source>
</evidence>
<dbReference type="EMBL" id="KL142397">
    <property type="protein sequence ID" value="KDR70436.1"/>
    <property type="molecule type" value="Genomic_DNA"/>
</dbReference>
<gene>
    <name evidence="1" type="ORF">GALMADRAFT_144731</name>
</gene>
<dbReference type="HOGENOM" id="CLU_098000_1_0_1"/>
<proteinExistence type="predicted"/>
<evidence type="ECO:0000313" key="1">
    <source>
        <dbReference type="EMBL" id="KDR70436.1"/>
    </source>
</evidence>
<keyword evidence="2" id="KW-1185">Reference proteome</keyword>
<accession>A0A067SHT8</accession>